<dbReference type="SMART" id="SM00360">
    <property type="entry name" value="RRM"/>
    <property type="match status" value="1"/>
</dbReference>
<dbReference type="InterPro" id="IPR048289">
    <property type="entry name" value="RRM2_NsCP33-like"/>
</dbReference>
<keyword evidence="1" id="KW-0694">RNA-binding</keyword>
<name>A0A3B0UKV1_9ZZZZ</name>
<dbReference type="CDD" id="cd21608">
    <property type="entry name" value="RRM2_NsCP33_like"/>
    <property type="match status" value="1"/>
</dbReference>
<dbReference type="PANTHER" id="PTHR15241:SF304">
    <property type="entry name" value="RRM DOMAIN-CONTAINING PROTEIN"/>
    <property type="match status" value="1"/>
</dbReference>
<dbReference type="PANTHER" id="PTHR15241">
    <property type="entry name" value="TRANSFORMER-2-RELATED"/>
    <property type="match status" value="1"/>
</dbReference>
<dbReference type="PROSITE" id="PS50102">
    <property type="entry name" value="RRM"/>
    <property type="match status" value="1"/>
</dbReference>
<dbReference type="GO" id="GO:0003723">
    <property type="term" value="F:RNA binding"/>
    <property type="evidence" value="ECO:0007669"/>
    <property type="project" value="UniProtKB-KW"/>
</dbReference>
<dbReference type="Pfam" id="PF00076">
    <property type="entry name" value="RRM_1"/>
    <property type="match status" value="1"/>
</dbReference>
<dbReference type="InterPro" id="IPR035979">
    <property type="entry name" value="RBD_domain_sf"/>
</dbReference>
<feature type="domain" description="RRM" evidence="2">
    <location>
        <begin position="3"/>
        <end position="81"/>
    </location>
</feature>
<evidence type="ECO:0000313" key="3">
    <source>
        <dbReference type="EMBL" id="VAW29700.1"/>
    </source>
</evidence>
<dbReference type="AlphaFoldDB" id="A0A3B0UKV1"/>
<organism evidence="3">
    <name type="scientific">hydrothermal vent metagenome</name>
    <dbReference type="NCBI Taxonomy" id="652676"/>
    <lineage>
        <taxon>unclassified sequences</taxon>
        <taxon>metagenomes</taxon>
        <taxon>ecological metagenomes</taxon>
    </lineage>
</organism>
<dbReference type="SUPFAM" id="SSF54928">
    <property type="entry name" value="RNA-binding domain, RBD"/>
    <property type="match status" value="1"/>
</dbReference>
<dbReference type="EMBL" id="UOET01000409">
    <property type="protein sequence ID" value="VAW29700.1"/>
    <property type="molecule type" value="Genomic_DNA"/>
</dbReference>
<dbReference type="Gene3D" id="3.30.70.330">
    <property type="match status" value="1"/>
</dbReference>
<gene>
    <name evidence="3" type="ORF">MNBD_BACTEROID07-472</name>
</gene>
<accession>A0A3B0UKV1</accession>
<sequence>MSKKIFVGNIAWGVTEDDLNAAFSQHGEIEDLVILKDRYTHRSRGFGFVTFVNDEDAEKAVESLNGYNLNGRDLVVNEAKPPRKERY</sequence>
<dbReference type="InterPro" id="IPR012677">
    <property type="entry name" value="Nucleotide-bd_a/b_plait_sf"/>
</dbReference>
<reference evidence="3" key="1">
    <citation type="submission" date="2018-06" db="EMBL/GenBank/DDBJ databases">
        <authorList>
            <person name="Zhirakovskaya E."/>
        </authorList>
    </citation>
    <scope>NUCLEOTIDE SEQUENCE</scope>
</reference>
<dbReference type="InterPro" id="IPR000504">
    <property type="entry name" value="RRM_dom"/>
</dbReference>
<evidence type="ECO:0000259" key="2">
    <source>
        <dbReference type="PROSITE" id="PS50102"/>
    </source>
</evidence>
<proteinExistence type="predicted"/>
<protein>
    <recommendedName>
        <fullName evidence="2">RRM domain-containing protein</fullName>
    </recommendedName>
</protein>
<evidence type="ECO:0000256" key="1">
    <source>
        <dbReference type="ARBA" id="ARBA00022884"/>
    </source>
</evidence>